<reference evidence="1 2" key="1">
    <citation type="submission" date="2023-07" db="EMBL/GenBank/DDBJ databases">
        <title>Sequencing the genomes of 1000 actinobacteria strains.</title>
        <authorList>
            <person name="Klenk H.-P."/>
        </authorList>
    </citation>
    <scope>NUCLEOTIDE SEQUENCE [LARGE SCALE GENOMIC DNA]</scope>
    <source>
        <strain evidence="1 2">DSM 19515</strain>
    </source>
</reference>
<evidence type="ECO:0000313" key="1">
    <source>
        <dbReference type="EMBL" id="MDP9832672.1"/>
    </source>
</evidence>
<keyword evidence="2" id="KW-1185">Reference proteome</keyword>
<name>A0ABT9PIY6_9ACTO</name>
<evidence type="ECO:0000313" key="2">
    <source>
        <dbReference type="Proteomes" id="UP001230145"/>
    </source>
</evidence>
<dbReference type="Proteomes" id="UP001230145">
    <property type="component" value="Unassembled WGS sequence"/>
</dbReference>
<gene>
    <name evidence="1" type="ORF">J2S45_001351</name>
</gene>
<accession>A0ABT9PIY6</accession>
<dbReference type="EMBL" id="JAUSQL010000001">
    <property type="protein sequence ID" value="MDP9832672.1"/>
    <property type="molecule type" value="Genomic_DNA"/>
</dbReference>
<sequence length="163" mass="18906">MTPSTWNTTYKQFLADRTRLPDGRLVPTHARLIQAKNSLNTLVKKGTLFTYLDPALHIEDDPIPPTSNRIEGGINTQLRALLRNHRGMSLDHQVKTVLWWCYQHTETPASPAHILRIMPTNTDITRAYQQAAAKRRANRNTRRWGNGLDWNELHTHTPYRNDY</sequence>
<comment type="caution">
    <text evidence="1">The sequence shown here is derived from an EMBL/GenBank/DDBJ whole genome shotgun (WGS) entry which is preliminary data.</text>
</comment>
<organism evidence="1 2">
    <name type="scientific">Trueperella abortisuis</name>
    <dbReference type="NCBI Taxonomy" id="445930"/>
    <lineage>
        <taxon>Bacteria</taxon>
        <taxon>Bacillati</taxon>
        <taxon>Actinomycetota</taxon>
        <taxon>Actinomycetes</taxon>
        <taxon>Actinomycetales</taxon>
        <taxon>Actinomycetaceae</taxon>
        <taxon>Trueperella</taxon>
    </lineage>
</organism>
<proteinExistence type="predicted"/>
<evidence type="ECO:0008006" key="3">
    <source>
        <dbReference type="Google" id="ProtNLM"/>
    </source>
</evidence>
<protein>
    <recommendedName>
        <fullName evidence="3">Transposase</fullName>
    </recommendedName>
</protein>